<keyword evidence="2" id="KW-0732">Signal</keyword>
<dbReference type="PROSITE" id="PS51841">
    <property type="entry name" value="LTD"/>
    <property type="match status" value="1"/>
</dbReference>
<dbReference type="InterPro" id="IPR036691">
    <property type="entry name" value="Endo/exonu/phosph_ase_sf"/>
</dbReference>
<evidence type="ECO:0000256" key="1">
    <source>
        <dbReference type="SAM" id="MobiDB-lite"/>
    </source>
</evidence>
<feature type="domain" description="LTD" evidence="3">
    <location>
        <begin position="33"/>
        <end position="172"/>
    </location>
</feature>
<keyword evidence="4" id="KW-0255">Endonuclease</keyword>
<gene>
    <name evidence="4" type="ORF">Kpho01_04350</name>
</gene>
<protein>
    <submittedName>
        <fullName evidence="4">Endonuclease</fullName>
    </submittedName>
</protein>
<evidence type="ECO:0000313" key="4">
    <source>
        <dbReference type="EMBL" id="GLW52424.1"/>
    </source>
</evidence>
<evidence type="ECO:0000259" key="3">
    <source>
        <dbReference type="PROSITE" id="PS51841"/>
    </source>
</evidence>
<dbReference type="Pfam" id="PF03372">
    <property type="entry name" value="Exo_endo_phos"/>
    <property type="match status" value="1"/>
</dbReference>
<reference evidence="4" key="1">
    <citation type="submission" date="2023-02" db="EMBL/GenBank/DDBJ databases">
        <title>Kitasatospora phosalacinea NBRC 14362.</title>
        <authorList>
            <person name="Ichikawa N."/>
            <person name="Sato H."/>
            <person name="Tonouchi N."/>
        </authorList>
    </citation>
    <scope>NUCLEOTIDE SEQUENCE</scope>
    <source>
        <strain evidence="4">NBRC 14362</strain>
    </source>
</reference>
<feature type="region of interest" description="Disordered" evidence="1">
    <location>
        <begin position="203"/>
        <end position="237"/>
    </location>
</feature>
<dbReference type="InterPro" id="IPR005135">
    <property type="entry name" value="Endo/exonuclease/phosphatase"/>
</dbReference>
<evidence type="ECO:0000313" key="5">
    <source>
        <dbReference type="Proteomes" id="UP001165143"/>
    </source>
</evidence>
<dbReference type="CDD" id="cd10283">
    <property type="entry name" value="MnuA_DNase1-like"/>
    <property type="match status" value="1"/>
</dbReference>
<dbReference type="RefSeq" id="WP_234337208.1">
    <property type="nucleotide sequence ID" value="NZ_BSRX01000002.1"/>
</dbReference>
<dbReference type="Gene3D" id="3.60.10.10">
    <property type="entry name" value="Endonuclease/exonuclease/phosphatase"/>
    <property type="match status" value="1"/>
</dbReference>
<comment type="caution">
    <text evidence="4">The sequence shown here is derived from an EMBL/GenBank/DDBJ whole genome shotgun (WGS) entry which is preliminary data.</text>
</comment>
<dbReference type="InterPro" id="IPR006311">
    <property type="entry name" value="TAT_signal"/>
</dbReference>
<sequence>MPSPTPARRSRRTLLRVASTAAVAASLLAVPLPGASAAPSTGAVIAEVYGGGGNSGATLKNDFIELGNPSGAAFGLSGYSVQYLPGSPSASSQWGVTALSGSVAPGGRYLVAEGAGAGGTVALPAADASGNLALSATSGTVALVDGTAALTCKTAADCAADPRIVDLVGFGTAVVREGSPIAGASNTASVARGAALADTDDNAADLAAGDPTPTNAKGESAGGGTTTPPTTPPVPGDLRIHDVQGSTRVSPKNGQSVTNVPGVVTGVRAYGTKGFWIQDPNPDADPATGEGLFVYTGSAAPAVKVGDSVLVTGKVSEYYPNGSGGSQSVTELTGPRTTVLSAGNPVPAPVVLDAANIPAAYAPDAGGGSIDALPLYPAKYALDLYESLEGSNVQVVDVPVVQATDKYNELWVDASSADPRTARGGVVYLGYDRPNNGRIMIQSLPPLTEVPFPVANVGDQLTGATTGPLDYNQFGGYTIAANTLGTVEDNGLQPEVAEPGKKNELTIGTYNVENLDPGDGPEKFARLAEGVVTNLGSPDIVALEEIQDDNGAVNDGTVGAAATVGTFIEAIKAAGGPAYDWRGIDPVDGKDGGEPGGNIRQVFLFNPDRVSFTDIPGGSSTTAVDVTGRNDKTRLTASPGRIDPGNEAWTASRKPLVGQFEFRGKPVFVIANHFNSKGGDQGIDSRFQAPTRSSEVQRTAQAAVEQAFVAELLAADPKARIVSLGDFNDYQFSPALQTLTKDGVLRDLVNELPESERYSYVYQGNSQVLDHILVSPALKPGKTHYDVVHINSEFAAQASDHDPQVVRIKP</sequence>
<name>A0A9W6ULC5_9ACTN</name>
<proteinExistence type="predicted"/>
<feature type="signal peptide" evidence="2">
    <location>
        <begin position="1"/>
        <end position="37"/>
    </location>
</feature>
<dbReference type="PANTHER" id="PTHR42834">
    <property type="entry name" value="ENDONUCLEASE/EXONUCLEASE/PHOSPHATASE FAMILY PROTEIN (AFU_ORTHOLOGUE AFUA_3G09210)"/>
    <property type="match status" value="1"/>
</dbReference>
<dbReference type="AlphaFoldDB" id="A0A9W6ULC5"/>
<dbReference type="PROSITE" id="PS51318">
    <property type="entry name" value="TAT"/>
    <property type="match status" value="1"/>
</dbReference>
<keyword evidence="4" id="KW-0540">Nuclease</keyword>
<dbReference type="EMBL" id="BSRX01000002">
    <property type="protein sequence ID" value="GLW52424.1"/>
    <property type="molecule type" value="Genomic_DNA"/>
</dbReference>
<dbReference type="Proteomes" id="UP001165143">
    <property type="component" value="Unassembled WGS sequence"/>
</dbReference>
<dbReference type="InterPro" id="IPR001322">
    <property type="entry name" value="Lamin_tail_dom"/>
</dbReference>
<dbReference type="PANTHER" id="PTHR42834:SF1">
    <property type="entry name" value="ENDONUCLEASE_EXONUCLEASE_PHOSPHATASE FAMILY PROTEIN (AFU_ORTHOLOGUE AFUA_3G09210)"/>
    <property type="match status" value="1"/>
</dbReference>
<dbReference type="CDD" id="cd04486">
    <property type="entry name" value="YhcR_OBF_like"/>
    <property type="match status" value="1"/>
</dbReference>
<dbReference type="SUPFAM" id="SSF56219">
    <property type="entry name" value="DNase I-like"/>
    <property type="match status" value="1"/>
</dbReference>
<feature type="chain" id="PRO_5040831976" evidence="2">
    <location>
        <begin position="38"/>
        <end position="810"/>
    </location>
</feature>
<evidence type="ECO:0000256" key="2">
    <source>
        <dbReference type="SAM" id="SignalP"/>
    </source>
</evidence>
<keyword evidence="4" id="KW-0378">Hydrolase</keyword>
<accession>A0A9W6ULC5</accession>
<organism evidence="4 5">
    <name type="scientific">Kitasatospora phosalacinea</name>
    <dbReference type="NCBI Taxonomy" id="2065"/>
    <lineage>
        <taxon>Bacteria</taxon>
        <taxon>Bacillati</taxon>
        <taxon>Actinomycetota</taxon>
        <taxon>Actinomycetes</taxon>
        <taxon>Kitasatosporales</taxon>
        <taxon>Streptomycetaceae</taxon>
        <taxon>Kitasatospora</taxon>
    </lineage>
</organism>
<dbReference type="GO" id="GO:0004519">
    <property type="term" value="F:endonuclease activity"/>
    <property type="evidence" value="ECO:0007669"/>
    <property type="project" value="UniProtKB-KW"/>
</dbReference>